<reference evidence="1" key="2">
    <citation type="journal article" date="2015" name="Data Brief">
        <title>Shoot transcriptome of the giant reed, Arundo donax.</title>
        <authorList>
            <person name="Barrero R.A."/>
            <person name="Guerrero F.D."/>
            <person name="Moolhuijzen P."/>
            <person name="Goolsby J.A."/>
            <person name="Tidwell J."/>
            <person name="Bellgard S.E."/>
            <person name="Bellgard M.I."/>
        </authorList>
    </citation>
    <scope>NUCLEOTIDE SEQUENCE</scope>
    <source>
        <tissue evidence="1">Shoot tissue taken approximately 20 cm above the soil surface</tissue>
    </source>
</reference>
<organism evidence="1">
    <name type="scientific">Arundo donax</name>
    <name type="common">Giant reed</name>
    <name type="synonym">Donax arundinaceus</name>
    <dbReference type="NCBI Taxonomy" id="35708"/>
    <lineage>
        <taxon>Eukaryota</taxon>
        <taxon>Viridiplantae</taxon>
        <taxon>Streptophyta</taxon>
        <taxon>Embryophyta</taxon>
        <taxon>Tracheophyta</taxon>
        <taxon>Spermatophyta</taxon>
        <taxon>Magnoliopsida</taxon>
        <taxon>Liliopsida</taxon>
        <taxon>Poales</taxon>
        <taxon>Poaceae</taxon>
        <taxon>PACMAD clade</taxon>
        <taxon>Arundinoideae</taxon>
        <taxon>Arundineae</taxon>
        <taxon>Arundo</taxon>
    </lineage>
</organism>
<name>A0A0A9D7Y4_ARUDO</name>
<dbReference type="EMBL" id="GBRH01213211">
    <property type="protein sequence ID" value="JAD84684.1"/>
    <property type="molecule type" value="Transcribed_RNA"/>
</dbReference>
<dbReference type="AlphaFoldDB" id="A0A0A9D7Y4"/>
<protein>
    <submittedName>
        <fullName evidence="1">Uncharacterized protein</fullName>
    </submittedName>
</protein>
<reference evidence="1" key="1">
    <citation type="submission" date="2014-09" db="EMBL/GenBank/DDBJ databases">
        <authorList>
            <person name="Magalhaes I.L.F."/>
            <person name="Oliveira U."/>
            <person name="Santos F.R."/>
            <person name="Vidigal T.H.D.A."/>
            <person name="Brescovit A.D."/>
            <person name="Santos A.J."/>
        </authorList>
    </citation>
    <scope>NUCLEOTIDE SEQUENCE</scope>
    <source>
        <tissue evidence="1">Shoot tissue taken approximately 20 cm above the soil surface</tissue>
    </source>
</reference>
<proteinExistence type="predicted"/>
<evidence type="ECO:0000313" key="1">
    <source>
        <dbReference type="EMBL" id="JAD84684.1"/>
    </source>
</evidence>
<accession>A0A0A9D7Y4</accession>
<sequence length="47" mass="5444">MYTHVSQVHHDKKDNAYVGCTNRREGVIKHRQLVTKQSPEVSLVIQL</sequence>